<sequence>MRILGICLFVIGISLAGYSFFEWNLGRSSSETLSQKEINHYEVKEKEDVAQQSTEVKQEDSASDVNLEEVDTKSSEKMEDYNYNKGQKVANLVIPKLELKYSVYWGTDADTLKRGVGMFVSDLTTTPKGMGHTVLSGHRDTVFTRLGELKTGDNLIVEFDNKLYEYQIKKIWITHKEDRTVIVPKDKPTLTLTTCYPFDMIGKAPDRYIIQAEMINN</sequence>
<evidence type="ECO:0000313" key="4">
    <source>
        <dbReference type="EMBL" id="RDZ10379.1"/>
    </source>
</evidence>
<gene>
    <name evidence="4" type="ORF">C3744_23445</name>
</gene>
<name>A0A3D8WWR2_PRIMG</name>
<organism evidence="4 5">
    <name type="scientific">Priestia megaterium</name>
    <name type="common">Bacillus megaterium</name>
    <dbReference type="NCBI Taxonomy" id="1404"/>
    <lineage>
        <taxon>Bacteria</taxon>
        <taxon>Bacillati</taxon>
        <taxon>Bacillota</taxon>
        <taxon>Bacilli</taxon>
        <taxon>Bacillales</taxon>
        <taxon>Bacillaceae</taxon>
        <taxon>Priestia</taxon>
    </lineage>
</organism>
<dbReference type="InterPro" id="IPR041999">
    <property type="entry name" value="Sortase_D_1"/>
</dbReference>
<evidence type="ECO:0000313" key="5">
    <source>
        <dbReference type="Proteomes" id="UP000256519"/>
    </source>
</evidence>
<feature type="region of interest" description="Disordered" evidence="3">
    <location>
        <begin position="45"/>
        <end position="71"/>
    </location>
</feature>
<dbReference type="InterPro" id="IPR023365">
    <property type="entry name" value="Sortase_dom-sf"/>
</dbReference>
<dbReference type="EMBL" id="PQWM01000031">
    <property type="protein sequence ID" value="RDZ10379.1"/>
    <property type="molecule type" value="Genomic_DNA"/>
</dbReference>
<dbReference type="AlphaFoldDB" id="A0A3D8WWR2"/>
<dbReference type="InterPro" id="IPR053525">
    <property type="entry name" value="Sortase_D"/>
</dbReference>
<dbReference type="NCBIfam" id="NF033746">
    <property type="entry name" value="class_D_sortase"/>
    <property type="match status" value="1"/>
</dbReference>
<dbReference type="RefSeq" id="WP_116077414.1">
    <property type="nucleotide sequence ID" value="NZ_CP187631.1"/>
</dbReference>
<reference evidence="4 5" key="1">
    <citation type="journal article" date="2018" name="Appl. Environ. Microbiol.">
        <title>Antimicrobial susceptibility testing and tentative epidemiological cut-off values of five Bacillus species relevant for use as animal feed additives or for plant protection.</title>
        <authorList>
            <person name="Agerso Y."/>
            <person name="Stuer-Lauridsen B."/>
            <person name="Bjerre K."/>
            <person name="Jensen M.G."/>
            <person name="Johansen E."/>
            <person name="Bennedsen M."/>
            <person name="Brockmann E."/>
            <person name="Nielsen B."/>
        </authorList>
    </citation>
    <scope>NUCLEOTIDE SEQUENCE [LARGE SCALE GENOMIC DNA]</scope>
    <source>
        <strain evidence="4 5">CHCC20162</strain>
    </source>
</reference>
<dbReference type="InterPro" id="IPR005754">
    <property type="entry name" value="Sortase"/>
</dbReference>
<dbReference type="Pfam" id="PF04203">
    <property type="entry name" value="Sortase"/>
    <property type="match status" value="1"/>
</dbReference>
<protein>
    <submittedName>
        <fullName evidence="4">Class D sortase</fullName>
    </submittedName>
</protein>
<dbReference type="Proteomes" id="UP000256519">
    <property type="component" value="Unassembled WGS sequence"/>
</dbReference>
<evidence type="ECO:0000256" key="1">
    <source>
        <dbReference type="ARBA" id="ARBA00022801"/>
    </source>
</evidence>
<proteinExistence type="predicted"/>
<feature type="active site" description="Acyl-thioester intermediate" evidence="2">
    <location>
        <position position="195"/>
    </location>
</feature>
<feature type="active site" description="Proton donor/acceptor" evidence="2">
    <location>
        <position position="138"/>
    </location>
</feature>
<dbReference type="CDD" id="cd05828">
    <property type="entry name" value="Sortase_D_1"/>
    <property type="match status" value="1"/>
</dbReference>
<accession>A0A3D8WWR2</accession>
<keyword evidence="1" id="KW-0378">Hydrolase</keyword>
<dbReference type="Gene3D" id="2.40.260.10">
    <property type="entry name" value="Sortase"/>
    <property type="match status" value="1"/>
</dbReference>
<dbReference type="NCBIfam" id="TIGR01076">
    <property type="entry name" value="sortase_fam"/>
    <property type="match status" value="1"/>
</dbReference>
<evidence type="ECO:0000256" key="2">
    <source>
        <dbReference type="PIRSR" id="PIRSR605754-1"/>
    </source>
</evidence>
<dbReference type="GO" id="GO:0016787">
    <property type="term" value="F:hydrolase activity"/>
    <property type="evidence" value="ECO:0007669"/>
    <property type="project" value="UniProtKB-KW"/>
</dbReference>
<evidence type="ECO:0000256" key="3">
    <source>
        <dbReference type="SAM" id="MobiDB-lite"/>
    </source>
</evidence>
<dbReference type="SUPFAM" id="SSF63817">
    <property type="entry name" value="Sortase"/>
    <property type="match status" value="1"/>
</dbReference>
<comment type="caution">
    <text evidence="4">The sequence shown here is derived from an EMBL/GenBank/DDBJ whole genome shotgun (WGS) entry which is preliminary data.</text>
</comment>